<dbReference type="EMBL" id="ACYG01000024">
    <property type="protein sequence ID" value="EEV17751.1"/>
    <property type="molecule type" value="Genomic_DNA"/>
</dbReference>
<dbReference type="Proteomes" id="UP000005709">
    <property type="component" value="Unassembled WGS sequence"/>
</dbReference>
<name>C8PHY7_9BACT</name>
<comment type="caution">
    <text evidence="1">The sequence shown here is derived from an EMBL/GenBank/DDBJ whole genome shotgun (WGS) entry which is preliminary data.</text>
</comment>
<protein>
    <submittedName>
        <fullName evidence="1">Uncharacterized protein</fullName>
    </submittedName>
</protein>
<evidence type="ECO:0000313" key="1">
    <source>
        <dbReference type="EMBL" id="EEV17751.1"/>
    </source>
</evidence>
<accession>C8PHY7</accession>
<sequence>MQNSLRKLAANGIFEIAVKILNALGYASHVFCAEFAFLGL</sequence>
<dbReference type="AlphaFoldDB" id="C8PHY7"/>
<proteinExistence type="predicted"/>
<gene>
    <name evidence="1" type="ORF">CAMGR0001_0583</name>
</gene>
<evidence type="ECO:0000313" key="2">
    <source>
        <dbReference type="Proteomes" id="UP000005709"/>
    </source>
</evidence>
<reference evidence="1 2" key="1">
    <citation type="submission" date="2009-07" db="EMBL/GenBank/DDBJ databases">
        <authorList>
            <person name="Madupu R."/>
            <person name="Sebastian Y."/>
            <person name="Durkin A.S."/>
            <person name="Torralba M."/>
            <person name="Methe B."/>
            <person name="Sutton G.G."/>
            <person name="Strausberg R.L."/>
            <person name="Nelson K.E."/>
        </authorList>
    </citation>
    <scope>NUCLEOTIDE SEQUENCE [LARGE SCALE GENOMIC DNA]</scope>
    <source>
        <strain evidence="1 2">RM3268</strain>
    </source>
</reference>
<organism evidence="1 2">
    <name type="scientific">Campylobacter gracilis RM3268</name>
    <dbReference type="NCBI Taxonomy" id="553220"/>
    <lineage>
        <taxon>Bacteria</taxon>
        <taxon>Pseudomonadati</taxon>
        <taxon>Campylobacterota</taxon>
        <taxon>Epsilonproteobacteria</taxon>
        <taxon>Campylobacterales</taxon>
        <taxon>Campylobacteraceae</taxon>
        <taxon>Campylobacter</taxon>
    </lineage>
</organism>
<keyword evidence="2" id="KW-1185">Reference proteome</keyword>